<sequence>MDLDLSLVSLFAGWALADEVQRRLTDDGFGDARFADGVVFQHLVGGPVTITTLADKLGVTQQAASKTVADLQARRYVARRTDPDDARAKQVHLTDHGQAVIEAARKHRAAIDRELRKSLGDHRVEEARQLLTDVIDSLGGTAPIRTRTVRPPH</sequence>
<dbReference type="RefSeq" id="WP_202871481.1">
    <property type="nucleotide sequence ID" value="NZ_SODP01000001.1"/>
</dbReference>
<reference evidence="2 3" key="1">
    <citation type="submission" date="2019-03" db="EMBL/GenBank/DDBJ databases">
        <title>Genomic Encyclopedia of Type Strains, Phase III (KMG-III): the genomes of soil and plant-associated and newly described type strains.</title>
        <authorList>
            <person name="Whitman W."/>
        </authorList>
    </citation>
    <scope>NUCLEOTIDE SEQUENCE [LARGE SCALE GENOMIC DNA]</scope>
    <source>
        <strain evidence="2 3">VKM Ac-2573</strain>
    </source>
</reference>
<evidence type="ECO:0000313" key="2">
    <source>
        <dbReference type="EMBL" id="TDW75848.1"/>
    </source>
</evidence>
<evidence type="ECO:0000313" key="3">
    <source>
        <dbReference type="Proteomes" id="UP000295146"/>
    </source>
</evidence>
<name>A0A4R8CHM8_9ACTN</name>
<dbReference type="InterPro" id="IPR000835">
    <property type="entry name" value="HTH_MarR-typ"/>
</dbReference>
<accession>A0A4R8CHM8</accession>
<dbReference type="InterPro" id="IPR036388">
    <property type="entry name" value="WH-like_DNA-bd_sf"/>
</dbReference>
<gene>
    <name evidence="2" type="ORF">EV653_0988</name>
</gene>
<dbReference type="SMART" id="SM00347">
    <property type="entry name" value="HTH_MARR"/>
    <property type="match status" value="1"/>
</dbReference>
<organism evidence="2 3">
    <name type="scientific">Kribbella pratensis</name>
    <dbReference type="NCBI Taxonomy" id="2512112"/>
    <lineage>
        <taxon>Bacteria</taxon>
        <taxon>Bacillati</taxon>
        <taxon>Actinomycetota</taxon>
        <taxon>Actinomycetes</taxon>
        <taxon>Propionibacteriales</taxon>
        <taxon>Kribbellaceae</taxon>
        <taxon>Kribbella</taxon>
    </lineage>
</organism>
<keyword evidence="3" id="KW-1185">Reference proteome</keyword>
<dbReference type="PROSITE" id="PS50995">
    <property type="entry name" value="HTH_MARR_2"/>
    <property type="match status" value="1"/>
</dbReference>
<dbReference type="PRINTS" id="PR00598">
    <property type="entry name" value="HTHMARR"/>
</dbReference>
<dbReference type="PANTHER" id="PTHR33164">
    <property type="entry name" value="TRANSCRIPTIONAL REGULATOR, MARR FAMILY"/>
    <property type="match status" value="1"/>
</dbReference>
<dbReference type="GO" id="GO:0003700">
    <property type="term" value="F:DNA-binding transcription factor activity"/>
    <property type="evidence" value="ECO:0007669"/>
    <property type="project" value="InterPro"/>
</dbReference>
<comment type="caution">
    <text evidence="2">The sequence shown here is derived from an EMBL/GenBank/DDBJ whole genome shotgun (WGS) entry which is preliminary data.</text>
</comment>
<dbReference type="InterPro" id="IPR039422">
    <property type="entry name" value="MarR/SlyA-like"/>
</dbReference>
<feature type="domain" description="HTH marR-type" evidence="1">
    <location>
        <begin position="1"/>
        <end position="136"/>
    </location>
</feature>
<dbReference type="Proteomes" id="UP000295146">
    <property type="component" value="Unassembled WGS sequence"/>
</dbReference>
<protein>
    <submittedName>
        <fullName evidence="2">MarR family transcriptional regulator</fullName>
    </submittedName>
</protein>
<dbReference type="InterPro" id="IPR036390">
    <property type="entry name" value="WH_DNA-bd_sf"/>
</dbReference>
<proteinExistence type="predicted"/>
<evidence type="ECO:0000259" key="1">
    <source>
        <dbReference type="PROSITE" id="PS50995"/>
    </source>
</evidence>
<dbReference type="GO" id="GO:0006950">
    <property type="term" value="P:response to stress"/>
    <property type="evidence" value="ECO:0007669"/>
    <property type="project" value="TreeGrafter"/>
</dbReference>
<dbReference type="Gene3D" id="1.10.10.10">
    <property type="entry name" value="Winged helix-like DNA-binding domain superfamily/Winged helix DNA-binding domain"/>
    <property type="match status" value="1"/>
</dbReference>
<dbReference type="EMBL" id="SODP01000001">
    <property type="protein sequence ID" value="TDW75848.1"/>
    <property type="molecule type" value="Genomic_DNA"/>
</dbReference>
<dbReference type="Pfam" id="PF12802">
    <property type="entry name" value="MarR_2"/>
    <property type="match status" value="1"/>
</dbReference>
<dbReference type="AlphaFoldDB" id="A0A4R8CHM8"/>
<dbReference type="PANTHER" id="PTHR33164:SF43">
    <property type="entry name" value="HTH-TYPE TRANSCRIPTIONAL REPRESSOR YETL"/>
    <property type="match status" value="1"/>
</dbReference>
<dbReference type="SUPFAM" id="SSF46785">
    <property type="entry name" value="Winged helix' DNA-binding domain"/>
    <property type="match status" value="1"/>
</dbReference>